<protein>
    <recommendedName>
        <fullName evidence="2">DUF2914 domain-containing protein</fullName>
    </recommendedName>
</protein>
<gene>
    <name evidence="3" type="ORF">AX660_03275</name>
</gene>
<dbReference type="STRING" id="1799789.AX660_03275"/>
<feature type="chain" id="PRO_5007550078" description="DUF2914 domain-containing protein" evidence="1">
    <location>
        <begin position="23"/>
        <end position="131"/>
    </location>
</feature>
<dbReference type="RefSeq" id="WP_068382267.1">
    <property type="nucleotide sequence ID" value="NZ_LSNE01000020.1"/>
</dbReference>
<keyword evidence="1" id="KW-0732">Signal</keyword>
<feature type="signal peptide" evidence="1">
    <location>
        <begin position="1"/>
        <end position="22"/>
    </location>
</feature>
<dbReference type="EMBL" id="LSNE01000020">
    <property type="protein sequence ID" value="KXI26803.1"/>
    <property type="molecule type" value="Genomic_DNA"/>
</dbReference>
<comment type="caution">
    <text evidence="3">The sequence shown here is derived from an EMBL/GenBank/DDBJ whole genome shotgun (WGS) entry which is preliminary data.</text>
</comment>
<evidence type="ECO:0000313" key="3">
    <source>
        <dbReference type="EMBL" id="KXI26803.1"/>
    </source>
</evidence>
<dbReference type="AlphaFoldDB" id="A0A148KKH1"/>
<feature type="domain" description="DUF2914" evidence="2">
    <location>
        <begin position="68"/>
        <end position="117"/>
    </location>
</feature>
<proteinExistence type="predicted"/>
<accession>A0A148KKH1</accession>
<organism evidence="3 4">
    <name type="scientific">Paraglaciecola hydrolytica</name>
    <dbReference type="NCBI Taxonomy" id="1799789"/>
    <lineage>
        <taxon>Bacteria</taxon>
        <taxon>Pseudomonadati</taxon>
        <taxon>Pseudomonadota</taxon>
        <taxon>Gammaproteobacteria</taxon>
        <taxon>Alteromonadales</taxon>
        <taxon>Alteromonadaceae</taxon>
        <taxon>Paraglaciecola</taxon>
    </lineage>
</organism>
<keyword evidence="4" id="KW-1185">Reference proteome</keyword>
<evidence type="ECO:0000313" key="4">
    <source>
        <dbReference type="Proteomes" id="UP000070299"/>
    </source>
</evidence>
<sequence length="131" mass="15004">MKKSALIITTLISIGFSSWSSAQVERSQLTDIIEQREPASDLGNVITVKEGELKKVYFFTQITHLANQQITHRWLYQGSEKAAVTLNIGSDNWRTYSSKILPSYWPGDWQVQIWYGDLELLSHDFTVVIEP</sequence>
<name>A0A148KKH1_9ALTE</name>
<dbReference type="InterPro" id="IPR022606">
    <property type="entry name" value="DUF2914"/>
</dbReference>
<evidence type="ECO:0000259" key="2">
    <source>
        <dbReference type="Pfam" id="PF11141"/>
    </source>
</evidence>
<evidence type="ECO:0000256" key="1">
    <source>
        <dbReference type="SAM" id="SignalP"/>
    </source>
</evidence>
<dbReference type="Pfam" id="PF11141">
    <property type="entry name" value="DUF2914"/>
    <property type="match status" value="1"/>
</dbReference>
<dbReference type="OrthoDB" id="9796654at2"/>
<reference evidence="4" key="1">
    <citation type="submission" date="2016-02" db="EMBL/GenBank/DDBJ databases">
        <authorList>
            <person name="Schultz-Johansen M."/>
            <person name="Glaring M.A."/>
            <person name="Bech P.K."/>
            <person name="Stougaard P."/>
        </authorList>
    </citation>
    <scope>NUCLEOTIDE SEQUENCE [LARGE SCALE GENOMIC DNA]</scope>
    <source>
        <strain evidence="4">S66</strain>
    </source>
</reference>
<dbReference type="Proteomes" id="UP000070299">
    <property type="component" value="Unassembled WGS sequence"/>
</dbReference>